<evidence type="ECO:0000313" key="3">
    <source>
        <dbReference type="EMBL" id="KAF0312743.1"/>
    </source>
</evidence>
<evidence type="ECO:0000256" key="1">
    <source>
        <dbReference type="ARBA" id="ARBA00008664"/>
    </source>
</evidence>
<comment type="caution">
    <text evidence="3">The sequence shown here is derived from an EMBL/GenBank/DDBJ whole genome shotgun (WGS) entry which is preliminary data.</text>
</comment>
<sequence>MLPSIQVCCGVTVYWLVGAENATIPVEWPAEYHTTINMESPLPVQLPGGPARVYLSSSPPQLCPPGRTGDGDAIVDTINSARQFIHIAVMDYYPMLIYDQFTYGPIVLVLSRGFWPVIDDALRRAAVDRGVTVRLLASVWNHTHDDMLAGLRSLQALDAVRSHVHIEVRLFKVPDMEPGPQIPFSRVNHNKYMVTDQVAYIGTSNWSGDYFVNTGGIGLVVNSSRPGDDDSVRAQLAAVFERDWESEHSAPLQAATER</sequence>
<dbReference type="GO" id="GO:0003824">
    <property type="term" value="F:catalytic activity"/>
    <property type="evidence" value="ECO:0007669"/>
    <property type="project" value="InterPro"/>
</dbReference>
<dbReference type="CDD" id="cd09107">
    <property type="entry name" value="PLDc_vPLD3_4_5_like_2"/>
    <property type="match status" value="1"/>
</dbReference>
<dbReference type="Gene3D" id="3.30.870.10">
    <property type="entry name" value="Endonuclease Chain A"/>
    <property type="match status" value="1"/>
</dbReference>
<dbReference type="InterPro" id="IPR032803">
    <property type="entry name" value="PLDc_3"/>
</dbReference>
<accession>A0A6A4X3E8</accession>
<comment type="similarity">
    <text evidence="1">Belongs to the phospholipase D family.</text>
</comment>
<dbReference type="Pfam" id="PF13918">
    <property type="entry name" value="PLDc_3"/>
    <property type="match status" value="1"/>
</dbReference>
<dbReference type="OrthoDB" id="1923775at2759"/>
<dbReference type="PANTHER" id="PTHR10185">
    <property type="entry name" value="PHOSPHOLIPASE D - RELATED"/>
    <property type="match status" value="1"/>
</dbReference>
<dbReference type="InterPro" id="IPR050874">
    <property type="entry name" value="Diverse_PLD-related"/>
</dbReference>
<dbReference type="InterPro" id="IPR001736">
    <property type="entry name" value="PLipase_D/transphosphatidylase"/>
</dbReference>
<evidence type="ECO:0000313" key="4">
    <source>
        <dbReference type="Proteomes" id="UP000440578"/>
    </source>
</evidence>
<dbReference type="PANTHER" id="PTHR10185:SF17">
    <property type="entry name" value="GM01519P-RELATED"/>
    <property type="match status" value="1"/>
</dbReference>
<reference evidence="3 4" key="1">
    <citation type="submission" date="2019-07" db="EMBL/GenBank/DDBJ databases">
        <title>Draft genome assembly of a fouling barnacle, Amphibalanus amphitrite (Darwin, 1854): The first reference genome for Thecostraca.</title>
        <authorList>
            <person name="Kim W."/>
        </authorList>
    </citation>
    <scope>NUCLEOTIDE SEQUENCE [LARGE SCALE GENOMIC DNA]</scope>
    <source>
        <strain evidence="3">SNU_AA5</strain>
        <tissue evidence="3">Soma without cirri and trophi</tissue>
    </source>
</reference>
<name>A0A6A4X3E8_AMPAM</name>
<evidence type="ECO:0000259" key="2">
    <source>
        <dbReference type="PROSITE" id="PS50035"/>
    </source>
</evidence>
<gene>
    <name evidence="3" type="primary">pld3</name>
    <name evidence="3" type="ORF">FJT64_001738</name>
</gene>
<feature type="domain" description="PLD phosphodiesterase" evidence="2">
    <location>
        <begin position="184"/>
        <end position="210"/>
    </location>
</feature>
<dbReference type="Proteomes" id="UP000440578">
    <property type="component" value="Unassembled WGS sequence"/>
</dbReference>
<dbReference type="PROSITE" id="PS50035">
    <property type="entry name" value="PLD"/>
    <property type="match status" value="1"/>
</dbReference>
<dbReference type="AlphaFoldDB" id="A0A6A4X3E8"/>
<organism evidence="3 4">
    <name type="scientific">Amphibalanus amphitrite</name>
    <name type="common">Striped barnacle</name>
    <name type="synonym">Balanus amphitrite</name>
    <dbReference type="NCBI Taxonomy" id="1232801"/>
    <lineage>
        <taxon>Eukaryota</taxon>
        <taxon>Metazoa</taxon>
        <taxon>Ecdysozoa</taxon>
        <taxon>Arthropoda</taxon>
        <taxon>Crustacea</taxon>
        <taxon>Multicrustacea</taxon>
        <taxon>Cirripedia</taxon>
        <taxon>Thoracica</taxon>
        <taxon>Thoracicalcarea</taxon>
        <taxon>Balanomorpha</taxon>
        <taxon>Balanoidea</taxon>
        <taxon>Balanidae</taxon>
        <taxon>Amphibalaninae</taxon>
        <taxon>Amphibalanus</taxon>
    </lineage>
</organism>
<keyword evidence="4" id="KW-1185">Reference proteome</keyword>
<dbReference type="SMART" id="SM00155">
    <property type="entry name" value="PLDc"/>
    <property type="match status" value="1"/>
</dbReference>
<dbReference type="EMBL" id="VIIS01000137">
    <property type="protein sequence ID" value="KAF0312743.1"/>
    <property type="molecule type" value="Genomic_DNA"/>
</dbReference>
<dbReference type="SUPFAM" id="SSF56024">
    <property type="entry name" value="Phospholipase D/nuclease"/>
    <property type="match status" value="1"/>
</dbReference>
<protein>
    <submittedName>
        <fullName evidence="3">Phospholipase D3</fullName>
    </submittedName>
</protein>
<proteinExistence type="inferred from homology"/>